<dbReference type="Proteomes" id="UP000004605">
    <property type="component" value="Unassembled WGS sequence"/>
</dbReference>
<sequence length="39" mass="4426">MTDIQFNQLIALLENFQLMVFIALCVVILGIGWFIGGQR</sequence>
<name>F9S7W1_9VIBR</name>
<keyword evidence="3" id="KW-1185">Reference proteome</keyword>
<dbReference type="AlphaFoldDB" id="F9S7W1"/>
<keyword evidence="1" id="KW-0812">Transmembrane</keyword>
<reference evidence="2 3" key="1">
    <citation type="journal article" date="2012" name="Int. J. Syst. Evol. Microbiol.">
        <title>Vibrio caribbeanicus sp. nov., isolated from the marine sponge Scleritoderma cyanea.</title>
        <authorList>
            <person name="Hoffmann M."/>
            <person name="Monday S.R."/>
            <person name="Allard M.W."/>
            <person name="Strain E.A."/>
            <person name="Whittaker P."/>
            <person name="Naum M."/>
            <person name="McCarthy P.J."/>
            <person name="Lopez J.V."/>
            <person name="Fischer M."/>
            <person name="Brown E.W."/>
        </authorList>
    </citation>
    <scope>NUCLEOTIDE SEQUENCE [LARGE SCALE GENOMIC DNA]</scope>
    <source>
        <strain evidence="2 3">ATCC 700023</strain>
    </source>
</reference>
<organism evidence="2 3">
    <name type="scientific">Vibrio ichthyoenteri ATCC 700023</name>
    <dbReference type="NCBI Taxonomy" id="870968"/>
    <lineage>
        <taxon>Bacteria</taxon>
        <taxon>Pseudomonadati</taxon>
        <taxon>Pseudomonadota</taxon>
        <taxon>Gammaproteobacteria</taxon>
        <taxon>Vibrionales</taxon>
        <taxon>Vibrionaceae</taxon>
        <taxon>Vibrio</taxon>
    </lineage>
</organism>
<gene>
    <name evidence="2" type="ORF">VII00023_20742</name>
</gene>
<keyword evidence="1" id="KW-0472">Membrane</keyword>
<comment type="caution">
    <text evidence="2">The sequence shown here is derived from an EMBL/GenBank/DDBJ whole genome shotgun (WGS) entry which is preliminary data.</text>
</comment>
<dbReference type="EMBL" id="AFWF01000303">
    <property type="protein sequence ID" value="EGU31011.1"/>
    <property type="molecule type" value="Genomic_DNA"/>
</dbReference>
<evidence type="ECO:0000313" key="2">
    <source>
        <dbReference type="EMBL" id="EGU31011.1"/>
    </source>
</evidence>
<keyword evidence="1" id="KW-1133">Transmembrane helix</keyword>
<proteinExistence type="predicted"/>
<evidence type="ECO:0000256" key="1">
    <source>
        <dbReference type="SAM" id="Phobius"/>
    </source>
</evidence>
<accession>F9S7W1</accession>
<evidence type="ECO:0000313" key="3">
    <source>
        <dbReference type="Proteomes" id="UP000004605"/>
    </source>
</evidence>
<protein>
    <submittedName>
        <fullName evidence="2">Uncharacterized protein</fullName>
    </submittedName>
</protein>
<feature type="transmembrane region" description="Helical" evidence="1">
    <location>
        <begin position="16"/>
        <end position="36"/>
    </location>
</feature>